<sequence>MRESFSADRINQKLNEKSKWYRALAFLCGLIFAFLCLVKAYSETLIEQDQIKAVADDLQFDRQNRKLIGVGNAVVTQDDIELTADNVSINVDTKEGWSKGHVVLRQGKDSLISGESAYFDFDDRKGTFDNARLYQYPWYGYAEKIEQINKGKVKAHDAYFTSCNMSHPHYDIHAKNVTIYPDDKIVATNVTFRILETPVFWWPYFQMPLNHDTMLNVQPGYSDDFGAYVLTSKGFSINKNIKGTAHLDYYQKRGFGAGVDFDYKFERAGVGQIKLYGIHDKKTPDEKETNPYTKKTKEYRGRVTINHKMRLDPLTVLDVQWNEISDERFLQDFFEGEYREEIDPKSLISIVRNARQYSLLANFQKRTNDFSTVGEKTPEIIFDWLRKPLFGTGFYYTNEEGFVNFNQKQRFAPDGPNTVQFYTDQEISYPFRIMKHYNLIPYVYMRDDIYTKDRVTKAAANRYSAGSGIDLNTKFYRTWDTKGKFGGIEINQLRHLMRPLVSFSGNQIVTKKISDVVATGRGDNLGLQDVITFGVENRIQTKHVVGEQLQRVDLVSFNTYLDLSFGPHNETSRTGADKFTEARQEIILRPYDWLSFRMDTRYDFVSQNVSSNNIDAIFEPGNLFLAIGHRYIKTRETSGTIDNKDNQITVDAMYKLNSRWSLGSYARYEATEADWQEWELRARRDLHDWWLDFGLNVRNSERTAADKQLNKEIFVELILKAYPAINLHTGHRASYSNPRISDTIEGSSQGTGLGDWVTTVPDRSAIQSTTTV</sequence>
<evidence type="ECO:0000256" key="1">
    <source>
        <dbReference type="ARBA" id="ARBA00023237"/>
    </source>
</evidence>
<comment type="caution">
    <text evidence="4">The sequence shown here is derived from an EMBL/GenBank/DDBJ whole genome shotgun (WGS) entry which is preliminary data.</text>
</comment>
<dbReference type="PANTHER" id="PTHR30189">
    <property type="entry name" value="LPS-ASSEMBLY PROTEIN"/>
    <property type="match status" value="1"/>
</dbReference>
<organism evidence="4 5">
    <name type="scientific">Candidatus Danuiimicrobium aquiferis</name>
    <dbReference type="NCBI Taxonomy" id="1801832"/>
    <lineage>
        <taxon>Bacteria</taxon>
        <taxon>Pseudomonadati</taxon>
        <taxon>Candidatus Omnitrophota</taxon>
        <taxon>Candidatus Danuiimicrobium</taxon>
    </lineage>
</organism>
<evidence type="ECO:0000256" key="2">
    <source>
        <dbReference type="SAM" id="Phobius"/>
    </source>
</evidence>
<keyword evidence="2" id="KW-0472">Membrane</keyword>
<dbReference type="GO" id="GO:0009279">
    <property type="term" value="C:cell outer membrane"/>
    <property type="evidence" value="ECO:0007669"/>
    <property type="project" value="TreeGrafter"/>
</dbReference>
<keyword evidence="2" id="KW-1133">Transmembrane helix</keyword>
<dbReference type="EMBL" id="MHFR01000051">
    <property type="protein sequence ID" value="OGW96356.1"/>
    <property type="molecule type" value="Genomic_DNA"/>
</dbReference>
<name>A0A1G1KTW8_9BACT</name>
<evidence type="ECO:0000313" key="5">
    <source>
        <dbReference type="Proteomes" id="UP000178187"/>
    </source>
</evidence>
<gene>
    <name evidence="4" type="ORF">A3G33_03365</name>
</gene>
<accession>A0A1G1KTW8</accession>
<evidence type="ECO:0000313" key="4">
    <source>
        <dbReference type="EMBL" id="OGW96356.1"/>
    </source>
</evidence>
<dbReference type="PANTHER" id="PTHR30189:SF1">
    <property type="entry name" value="LPS-ASSEMBLY PROTEIN LPTD"/>
    <property type="match status" value="1"/>
</dbReference>
<evidence type="ECO:0000259" key="3">
    <source>
        <dbReference type="Pfam" id="PF03968"/>
    </source>
</evidence>
<dbReference type="Proteomes" id="UP000178187">
    <property type="component" value="Unassembled WGS sequence"/>
</dbReference>
<reference evidence="4 5" key="1">
    <citation type="journal article" date="2016" name="Nat. Commun.">
        <title>Thousands of microbial genomes shed light on interconnected biogeochemical processes in an aquifer system.</title>
        <authorList>
            <person name="Anantharaman K."/>
            <person name="Brown C.T."/>
            <person name="Hug L.A."/>
            <person name="Sharon I."/>
            <person name="Castelle C.J."/>
            <person name="Probst A.J."/>
            <person name="Thomas B.C."/>
            <person name="Singh A."/>
            <person name="Wilkins M.J."/>
            <person name="Karaoz U."/>
            <person name="Brodie E.L."/>
            <person name="Williams K.H."/>
            <person name="Hubbard S.S."/>
            <person name="Banfield J.F."/>
        </authorList>
    </citation>
    <scope>NUCLEOTIDE SEQUENCE [LARGE SCALE GENOMIC DNA]</scope>
</reference>
<dbReference type="AlphaFoldDB" id="A0A1G1KTW8"/>
<feature type="transmembrane region" description="Helical" evidence="2">
    <location>
        <begin position="20"/>
        <end position="41"/>
    </location>
</feature>
<dbReference type="GO" id="GO:1990351">
    <property type="term" value="C:transporter complex"/>
    <property type="evidence" value="ECO:0007669"/>
    <property type="project" value="TreeGrafter"/>
</dbReference>
<keyword evidence="2" id="KW-0812">Transmembrane</keyword>
<dbReference type="Pfam" id="PF03968">
    <property type="entry name" value="LptD_N"/>
    <property type="match status" value="1"/>
</dbReference>
<dbReference type="InterPro" id="IPR050218">
    <property type="entry name" value="LptD"/>
</dbReference>
<keyword evidence="1" id="KW-0998">Cell outer membrane</keyword>
<feature type="domain" description="Organic solvent tolerance-like N-terminal" evidence="3">
    <location>
        <begin position="55"/>
        <end position="146"/>
    </location>
</feature>
<proteinExistence type="predicted"/>
<dbReference type="Gene3D" id="2.60.450.10">
    <property type="entry name" value="Lipopolysaccharide (LPS) transport protein A like domain"/>
    <property type="match status" value="1"/>
</dbReference>
<protein>
    <recommendedName>
        <fullName evidence="3">Organic solvent tolerance-like N-terminal domain-containing protein</fullName>
    </recommendedName>
</protein>
<dbReference type="InterPro" id="IPR005653">
    <property type="entry name" value="OstA-like_N"/>
</dbReference>